<protein>
    <submittedName>
        <fullName evidence="1">Protein 4</fullName>
    </submittedName>
</protein>
<reference evidence="1" key="1">
    <citation type="journal article" date="2022" name="bioRxiv">
        <title>Unlocking the hidden genetic diversity of varicosaviruses, the neglected plant rhabdoviruses.</title>
        <authorList>
            <person name="Bejerman N."/>
            <person name="Dietzgen R.G."/>
            <person name="Debat H."/>
        </authorList>
    </citation>
    <scope>NUCLEOTIDE SEQUENCE</scope>
</reference>
<dbReference type="EMBL" id="BK061763">
    <property type="protein sequence ID" value="DAZ90705.1"/>
    <property type="molecule type" value="Viral_cRNA"/>
</dbReference>
<name>A0A9N7AB29_9RHAB</name>
<proteinExistence type="predicted"/>
<evidence type="ECO:0000313" key="1">
    <source>
        <dbReference type="EMBL" id="DAZ90705.1"/>
    </source>
</evidence>
<sequence>MDNNHIWTRSVIIGGISEPFTLIRVLVKPLRAQLLTEVDPSFDERTIFIIDNALSLLCIKSADQCDECGRTGTFSNTTEINQSHVNMMEEESVANNLFDLHPSQTNEIITAEDQGTLTILNLEETELNHNGTLFNEDCMRALRILDRYKIKRLMRLKNNIKVCHECILSILVWDYDCLLDVDDVDFW</sequence>
<organism evidence="1">
    <name type="scientific">Cupressus virus 1</name>
    <dbReference type="NCBI Taxonomy" id="2977965"/>
    <lineage>
        <taxon>Viruses</taxon>
        <taxon>Riboviria</taxon>
        <taxon>Orthornavirae</taxon>
        <taxon>Negarnaviricota</taxon>
        <taxon>Haploviricotina</taxon>
        <taxon>Monjiviricetes</taxon>
        <taxon>Mononegavirales</taxon>
        <taxon>Rhabdoviridae</taxon>
        <taxon>Betarhabdovirinae</taxon>
        <taxon>Alphagymnorhavirus</taxon>
        <taxon>Alphagymnorhavirus cupressi</taxon>
    </lineage>
</organism>
<accession>A0A9N7AB29</accession>